<gene>
    <name evidence="5" type="primary">oppA</name>
    <name evidence="5" type="ORF">Pla108_31320</name>
</gene>
<dbReference type="FunFam" id="3.10.105.10:FF:000001">
    <property type="entry name" value="Oligopeptide ABC transporter, oligopeptide-binding protein"/>
    <property type="match status" value="1"/>
</dbReference>
<evidence type="ECO:0000313" key="6">
    <source>
        <dbReference type="Proteomes" id="UP000317421"/>
    </source>
</evidence>
<reference evidence="5 6" key="1">
    <citation type="submission" date="2019-02" db="EMBL/GenBank/DDBJ databases">
        <title>Deep-cultivation of Planctomycetes and their phenomic and genomic characterization uncovers novel biology.</title>
        <authorList>
            <person name="Wiegand S."/>
            <person name="Jogler M."/>
            <person name="Boedeker C."/>
            <person name="Pinto D."/>
            <person name="Vollmers J."/>
            <person name="Rivas-Marin E."/>
            <person name="Kohn T."/>
            <person name="Peeters S.H."/>
            <person name="Heuer A."/>
            <person name="Rast P."/>
            <person name="Oberbeckmann S."/>
            <person name="Bunk B."/>
            <person name="Jeske O."/>
            <person name="Meyerdierks A."/>
            <person name="Storesund J.E."/>
            <person name="Kallscheuer N."/>
            <person name="Luecker S."/>
            <person name="Lage O.M."/>
            <person name="Pohl T."/>
            <person name="Merkel B.J."/>
            <person name="Hornburger P."/>
            <person name="Mueller R.-W."/>
            <person name="Bruemmer F."/>
            <person name="Labrenz M."/>
            <person name="Spormann A.M."/>
            <person name="Op Den Camp H."/>
            <person name="Overmann J."/>
            <person name="Amann R."/>
            <person name="Jetten M.S.M."/>
            <person name="Mascher T."/>
            <person name="Medema M.H."/>
            <person name="Devos D.P."/>
            <person name="Kaster A.-K."/>
            <person name="Ovreas L."/>
            <person name="Rohde M."/>
            <person name="Galperin M.Y."/>
            <person name="Jogler C."/>
        </authorList>
    </citation>
    <scope>NUCLEOTIDE SEQUENCE [LARGE SCALE GENOMIC DNA]</scope>
    <source>
        <strain evidence="5 6">Pla108</strain>
    </source>
</reference>
<dbReference type="InterPro" id="IPR030678">
    <property type="entry name" value="Peptide/Ni-bd"/>
</dbReference>
<dbReference type="AlphaFoldDB" id="A0A5C6A9G6"/>
<accession>A0A5C6A9G6</accession>
<dbReference type="GO" id="GO:0015833">
    <property type="term" value="P:peptide transport"/>
    <property type="evidence" value="ECO:0007669"/>
    <property type="project" value="TreeGrafter"/>
</dbReference>
<evidence type="ECO:0000256" key="1">
    <source>
        <dbReference type="ARBA" id="ARBA00005695"/>
    </source>
</evidence>
<evidence type="ECO:0000259" key="4">
    <source>
        <dbReference type="Pfam" id="PF00496"/>
    </source>
</evidence>
<dbReference type="Gene3D" id="3.10.105.10">
    <property type="entry name" value="Dipeptide-binding Protein, Domain 3"/>
    <property type="match status" value="1"/>
</dbReference>
<dbReference type="Proteomes" id="UP000317421">
    <property type="component" value="Unassembled WGS sequence"/>
</dbReference>
<dbReference type="Gene3D" id="3.40.190.10">
    <property type="entry name" value="Periplasmic binding protein-like II"/>
    <property type="match status" value="1"/>
</dbReference>
<dbReference type="Pfam" id="PF00496">
    <property type="entry name" value="SBP_bac_5"/>
    <property type="match status" value="1"/>
</dbReference>
<dbReference type="SUPFAM" id="SSF53850">
    <property type="entry name" value="Periplasmic binding protein-like II"/>
    <property type="match status" value="1"/>
</dbReference>
<comment type="similarity">
    <text evidence="1">Belongs to the bacterial solute-binding protein 5 family.</text>
</comment>
<proteinExistence type="inferred from homology"/>
<dbReference type="GO" id="GO:1904680">
    <property type="term" value="F:peptide transmembrane transporter activity"/>
    <property type="evidence" value="ECO:0007669"/>
    <property type="project" value="TreeGrafter"/>
</dbReference>
<dbReference type="Gene3D" id="3.90.76.10">
    <property type="entry name" value="Dipeptide-binding Protein, Domain 1"/>
    <property type="match status" value="2"/>
</dbReference>
<feature type="compositionally biased region" description="Basic and acidic residues" evidence="3">
    <location>
        <begin position="633"/>
        <end position="649"/>
    </location>
</feature>
<dbReference type="InterPro" id="IPR023765">
    <property type="entry name" value="SBP_5_CS"/>
</dbReference>
<dbReference type="GO" id="GO:0043190">
    <property type="term" value="C:ATP-binding cassette (ABC) transporter complex"/>
    <property type="evidence" value="ECO:0007669"/>
    <property type="project" value="InterPro"/>
</dbReference>
<evidence type="ECO:0000313" key="5">
    <source>
        <dbReference type="EMBL" id="TWT96050.1"/>
    </source>
</evidence>
<keyword evidence="6" id="KW-1185">Reference proteome</keyword>
<dbReference type="RefSeq" id="WP_146445842.1">
    <property type="nucleotide sequence ID" value="NZ_SJPR01000004.1"/>
</dbReference>
<dbReference type="PANTHER" id="PTHR30290">
    <property type="entry name" value="PERIPLASMIC BINDING COMPONENT OF ABC TRANSPORTER"/>
    <property type="match status" value="1"/>
</dbReference>
<feature type="region of interest" description="Disordered" evidence="3">
    <location>
        <begin position="625"/>
        <end position="649"/>
    </location>
</feature>
<dbReference type="PROSITE" id="PS01040">
    <property type="entry name" value="SBP_BACTERIAL_5"/>
    <property type="match status" value="1"/>
</dbReference>
<evidence type="ECO:0000256" key="2">
    <source>
        <dbReference type="ARBA" id="ARBA00022729"/>
    </source>
</evidence>
<dbReference type="PANTHER" id="PTHR30290:SF83">
    <property type="entry name" value="ABC TRANSPORTER SUBSTRATE-BINDING PROTEIN"/>
    <property type="match status" value="1"/>
</dbReference>
<dbReference type="EMBL" id="SJPR01000004">
    <property type="protein sequence ID" value="TWT96050.1"/>
    <property type="molecule type" value="Genomic_DNA"/>
</dbReference>
<evidence type="ECO:0000256" key="3">
    <source>
        <dbReference type="SAM" id="MobiDB-lite"/>
    </source>
</evidence>
<dbReference type="InterPro" id="IPR039424">
    <property type="entry name" value="SBP_5"/>
</dbReference>
<dbReference type="GO" id="GO:0030288">
    <property type="term" value="C:outer membrane-bounded periplasmic space"/>
    <property type="evidence" value="ECO:0007669"/>
    <property type="project" value="UniProtKB-ARBA"/>
</dbReference>
<comment type="caution">
    <text evidence="5">The sequence shown here is derived from an EMBL/GenBank/DDBJ whole genome shotgun (WGS) entry which is preliminary data.</text>
</comment>
<sequence>MPPRLAFALVCLVAMLGGVVAVVKQGQLPPADFTFNNDTEIESLDPAVVTGQPEGRIIDELYEGLVKLGPKDRKPMPGVAERWEVSDDGLTYTFHLRRDAKWSDGSPVTARDFVYSMRRFLDPLTLAEYAYQAWYLKNAKRYSRAARGVEIGDRVEVELLEPSADALPFARGEVLRGELVGVETDPGVAAEMLDDPAKFIDYRTFVVSIDGEEQRFRIGDRVPARAPTGAKPCRQLTLDFAEVGFRAIDDYTVETVLESPTPYWLNLLGFYPLAPVNQRCIETHGPAKWTEAENLVTNGPFRLEFRRLRDRIRLRKNPHYWNRDGVALETIDALAVQSLTTSFNLYETGKVDWITKVTPLIARELFEAEPPRDDFNPDAQFGTYFYAFNVTRKPFDDPRVRQALVLALDREEIVTTACAGELPARSFTPPGLPNYDAPECPDTNVERAKELLAEAGYPDGTGFPKIEILYNYEQQHQTIAELIRKQWRRNLGIDVSTRNEEWGSFLSSQRQQKYDVMRRAWIGDYLDPNTFLDLFVTDGENNATGWGDPEYDRLIREAKAEADPEVRIEMLAEAERILMREVPIMPIYYYVSRSMVKPYVYGWYNNLEDRHPLWALSIDRTATGPNDFMSSEPVREIKLNRREPEGAEQ</sequence>
<organism evidence="5 6">
    <name type="scientific">Botrimarina colliarenosi</name>
    <dbReference type="NCBI Taxonomy" id="2528001"/>
    <lineage>
        <taxon>Bacteria</taxon>
        <taxon>Pseudomonadati</taxon>
        <taxon>Planctomycetota</taxon>
        <taxon>Planctomycetia</taxon>
        <taxon>Pirellulales</taxon>
        <taxon>Lacipirellulaceae</taxon>
        <taxon>Botrimarina</taxon>
    </lineage>
</organism>
<protein>
    <submittedName>
        <fullName evidence="5">Periplasmic oligopeptide-binding protein</fullName>
    </submittedName>
</protein>
<feature type="domain" description="Solute-binding protein family 5" evidence="4">
    <location>
        <begin position="74"/>
        <end position="542"/>
    </location>
</feature>
<keyword evidence="2" id="KW-0732">Signal</keyword>
<dbReference type="PIRSF" id="PIRSF002741">
    <property type="entry name" value="MppA"/>
    <property type="match status" value="1"/>
</dbReference>
<dbReference type="OrthoDB" id="9801912at2"/>
<dbReference type="InterPro" id="IPR000914">
    <property type="entry name" value="SBP_5_dom"/>
</dbReference>
<name>A0A5C6A9G6_9BACT</name>
<dbReference type="CDD" id="cd08504">
    <property type="entry name" value="PBP2_OppA"/>
    <property type="match status" value="1"/>
</dbReference>